<dbReference type="AlphaFoldDB" id="A0A3G3K5Q3"/>
<dbReference type="KEGG" id="coh:EAV92_00655"/>
<evidence type="ECO:0000313" key="1">
    <source>
        <dbReference type="EMBL" id="AYQ75407.1"/>
    </source>
</evidence>
<dbReference type="Proteomes" id="UP000269097">
    <property type="component" value="Chromosome"/>
</dbReference>
<organism evidence="1 2">
    <name type="scientific">Cohnella candidum</name>
    <dbReference type="NCBI Taxonomy" id="2674991"/>
    <lineage>
        <taxon>Bacteria</taxon>
        <taxon>Bacillati</taxon>
        <taxon>Bacillota</taxon>
        <taxon>Bacilli</taxon>
        <taxon>Bacillales</taxon>
        <taxon>Paenibacillaceae</taxon>
        <taxon>Cohnella</taxon>
    </lineage>
</organism>
<name>A0A3G3K5Q3_9BACL</name>
<gene>
    <name evidence="1" type="ORF">EAV92_00655</name>
</gene>
<evidence type="ECO:0000313" key="2">
    <source>
        <dbReference type="Proteomes" id="UP000269097"/>
    </source>
</evidence>
<dbReference type="EMBL" id="CP033433">
    <property type="protein sequence ID" value="AYQ75407.1"/>
    <property type="molecule type" value="Genomic_DNA"/>
</dbReference>
<keyword evidence="2" id="KW-1185">Reference proteome</keyword>
<proteinExistence type="predicted"/>
<accession>A0A3G3K5Q3</accession>
<protein>
    <submittedName>
        <fullName evidence="1">Uncharacterized protein</fullName>
    </submittedName>
</protein>
<reference evidence="1 2" key="1">
    <citation type="submission" date="2018-10" db="EMBL/GenBank/DDBJ databases">
        <title>Genome Sequence of Cohnella sp.</title>
        <authorList>
            <person name="Srinivasan S."/>
            <person name="Kim M.K."/>
        </authorList>
    </citation>
    <scope>NUCLEOTIDE SEQUENCE [LARGE SCALE GENOMIC DNA]</scope>
    <source>
        <strain evidence="1 2">18JY8-7</strain>
    </source>
</reference>
<sequence length="205" mass="22044">MRNRRRPRVPVRPEVLFRRNAHGEQGSKPLPPGIAVIKGVSEMSVHIGIFNKEEEVVEAIRMLREAGVDHDGIRVIVKNAENAPLIASSTDIAVEDLTDIEDARDRDTGVTDGLPIGVVGVTAGNLGSGAPFAGYPGGFVIGAFDWNEDNGDRERVLRDVGVPDHAAERCEDEVGAGRYLVLADTEEDTNAPTILRHAGASDVLH</sequence>